<dbReference type="GeneID" id="301685791"/>
<sequence>MIGVVANTFLASLASRKAIAPEKSLVILFMGGLRINQGPTFNIAVKYKKLIKSGVS</sequence>
<evidence type="ECO:0008006" key="3">
    <source>
        <dbReference type="Google" id="ProtNLM"/>
    </source>
</evidence>
<dbReference type="EMBL" id="BIMW01000064">
    <property type="protein sequence ID" value="GCE93167.1"/>
    <property type="molecule type" value="Genomic_DNA"/>
</dbReference>
<organism evidence="1 2">
    <name type="scientific">Limnospira platensis NIES-46</name>
    <dbReference type="NCBI Taxonomy" id="1236695"/>
    <lineage>
        <taxon>Bacteria</taxon>
        <taxon>Bacillati</taxon>
        <taxon>Cyanobacteriota</taxon>
        <taxon>Cyanophyceae</taxon>
        <taxon>Oscillatoriophycideae</taxon>
        <taxon>Oscillatoriales</taxon>
        <taxon>Sirenicapillariaceae</taxon>
        <taxon>Limnospira</taxon>
    </lineage>
</organism>
<gene>
    <name evidence="1" type="ORF">NIES46_12160</name>
</gene>
<reference evidence="1 2" key="1">
    <citation type="journal article" date="2019" name="J Genomics">
        <title>The Draft Genome of a Hydrogen-producing Cyanobacterium, Arthrospira platensis NIES-46.</title>
        <authorList>
            <person name="Suzuki S."/>
            <person name="Yamaguchi H."/>
            <person name="Kawachi M."/>
        </authorList>
    </citation>
    <scope>NUCLEOTIDE SEQUENCE [LARGE SCALE GENOMIC DNA]</scope>
    <source>
        <strain evidence="1 2">NIES-46</strain>
    </source>
</reference>
<protein>
    <recommendedName>
        <fullName evidence="3">Transposase</fullName>
    </recommendedName>
</protein>
<name>A0A5M3T2S8_LIMPL</name>
<evidence type="ECO:0000313" key="1">
    <source>
        <dbReference type="EMBL" id="GCE93167.1"/>
    </source>
</evidence>
<keyword evidence="2" id="KW-1185">Reference proteome</keyword>
<evidence type="ECO:0000313" key="2">
    <source>
        <dbReference type="Proteomes" id="UP000326169"/>
    </source>
</evidence>
<comment type="caution">
    <text evidence="1">The sequence shown here is derived from an EMBL/GenBank/DDBJ whole genome shotgun (WGS) entry which is preliminary data.</text>
</comment>
<accession>A0A5M3T2S8</accession>
<dbReference type="RefSeq" id="WP_172973428.1">
    <property type="nucleotide sequence ID" value="NZ_BIMW01000064.1"/>
</dbReference>
<proteinExistence type="predicted"/>
<dbReference type="Proteomes" id="UP000326169">
    <property type="component" value="Unassembled WGS sequence"/>
</dbReference>